<dbReference type="Pfam" id="PF04402">
    <property type="entry name" value="SIMPL"/>
    <property type="match status" value="1"/>
</dbReference>
<dbReference type="OrthoDB" id="3335918at2759"/>
<dbReference type="EMBL" id="JQFZ01000181">
    <property type="protein sequence ID" value="KGO55807.1"/>
    <property type="molecule type" value="Genomic_DNA"/>
</dbReference>
<reference evidence="1 2" key="1">
    <citation type="journal article" date="2015" name="Mol. Plant Microbe Interact.">
        <title>Genome, transcriptome, and functional analyses of Penicillium expansum provide new insights into secondary metabolism and pathogenicity.</title>
        <authorList>
            <person name="Ballester A.R."/>
            <person name="Marcet-Houben M."/>
            <person name="Levin E."/>
            <person name="Sela N."/>
            <person name="Selma-Lazaro C."/>
            <person name="Carmona L."/>
            <person name="Wisniewski M."/>
            <person name="Droby S."/>
            <person name="Gonzalez-Candelas L."/>
            <person name="Gabaldon T."/>
        </authorList>
    </citation>
    <scope>NUCLEOTIDE SEQUENCE [LARGE SCALE GENOMIC DNA]</scope>
    <source>
        <strain evidence="1 2">MD-8</strain>
    </source>
</reference>
<dbReference type="InterPro" id="IPR052022">
    <property type="entry name" value="26kDa_periplasmic_antigen"/>
</dbReference>
<evidence type="ECO:0000313" key="1">
    <source>
        <dbReference type="EMBL" id="KGO55807.1"/>
    </source>
</evidence>
<comment type="caution">
    <text evidence="1">The sequence shown here is derived from an EMBL/GenBank/DDBJ whole genome shotgun (WGS) entry which is preliminary data.</text>
</comment>
<dbReference type="InterPro" id="IPR007497">
    <property type="entry name" value="SIMPL/DUF541"/>
</dbReference>
<dbReference type="GeneID" id="27673225"/>
<gene>
    <name evidence="1" type="ORF">PEX2_005290</name>
</gene>
<proteinExistence type="predicted"/>
<dbReference type="PANTHER" id="PTHR34387:SF2">
    <property type="entry name" value="SLR1258 PROTEIN"/>
    <property type="match status" value="1"/>
</dbReference>
<dbReference type="HOGENOM" id="CLU_075628_0_1_1"/>
<dbReference type="Gene3D" id="3.30.110.170">
    <property type="entry name" value="Protein of unknown function (DUF541), domain 1"/>
    <property type="match status" value="1"/>
</dbReference>
<dbReference type="RefSeq" id="XP_016597780.1">
    <property type="nucleotide sequence ID" value="XM_016737806.1"/>
</dbReference>
<dbReference type="AlphaFoldDB" id="A0A0A2JK68"/>
<dbReference type="Gene3D" id="3.30.70.2970">
    <property type="entry name" value="Protein of unknown function (DUF541), domain 2"/>
    <property type="match status" value="1"/>
</dbReference>
<dbReference type="PANTHER" id="PTHR34387">
    <property type="entry name" value="SLR1258 PROTEIN"/>
    <property type="match status" value="1"/>
</dbReference>
<name>A0A0A2JK68_PENEN</name>
<protein>
    <recommendedName>
        <fullName evidence="3">SIMPL domain-containing protein</fullName>
    </recommendedName>
</protein>
<dbReference type="VEuPathDB" id="FungiDB:PEXP_043020"/>
<sequence length="226" mass="24783">MAPLTIIVTGKSSVTHAPERGTLRFSVKGNGAEQDKVAKEVATSSTNLQNWIKSTFYSQTDDNPEAPLTKFSSTSIRTWTKSTDRQDQPLPNPHHASISFKAVFRDFAKLNHAIEELLVYPKVEIDGLDWSLTDATGSRLASEARKLALRDAIQQADDYSEVLGRAVLAVEIADQGMTPYRATHRHMLAASFGDQPGEDSAPLDLTPQDIDVESQVNVTFKDVQAA</sequence>
<dbReference type="PhylomeDB" id="A0A0A2JK68"/>
<keyword evidence="2" id="KW-1185">Reference proteome</keyword>
<evidence type="ECO:0000313" key="2">
    <source>
        <dbReference type="Proteomes" id="UP000030143"/>
    </source>
</evidence>
<dbReference type="GO" id="GO:0006974">
    <property type="term" value="P:DNA damage response"/>
    <property type="evidence" value="ECO:0007669"/>
    <property type="project" value="TreeGrafter"/>
</dbReference>
<accession>A0A0A2JK68</accession>
<evidence type="ECO:0008006" key="3">
    <source>
        <dbReference type="Google" id="ProtNLM"/>
    </source>
</evidence>
<dbReference type="Proteomes" id="UP000030143">
    <property type="component" value="Unassembled WGS sequence"/>
</dbReference>
<organism evidence="1 2">
    <name type="scientific">Penicillium expansum</name>
    <name type="common">Blue mold rot fungus</name>
    <dbReference type="NCBI Taxonomy" id="27334"/>
    <lineage>
        <taxon>Eukaryota</taxon>
        <taxon>Fungi</taxon>
        <taxon>Dikarya</taxon>
        <taxon>Ascomycota</taxon>
        <taxon>Pezizomycotina</taxon>
        <taxon>Eurotiomycetes</taxon>
        <taxon>Eurotiomycetidae</taxon>
        <taxon>Eurotiales</taxon>
        <taxon>Aspergillaceae</taxon>
        <taxon>Penicillium</taxon>
    </lineage>
</organism>